<name>A0A0B7FK93_THACB</name>
<dbReference type="SMART" id="SM00220">
    <property type="entry name" value="S_TKc"/>
    <property type="match status" value="1"/>
</dbReference>
<dbReference type="Proteomes" id="UP000059188">
    <property type="component" value="Unassembled WGS sequence"/>
</dbReference>
<dbReference type="PANTHER" id="PTHR44329:SF214">
    <property type="entry name" value="PROTEIN KINASE DOMAIN-CONTAINING PROTEIN"/>
    <property type="match status" value="1"/>
</dbReference>
<protein>
    <submittedName>
        <fullName evidence="3">Putative serine/threonine-protein kinase DDB_G0284251</fullName>
    </submittedName>
</protein>
<dbReference type="PROSITE" id="PS50011">
    <property type="entry name" value="PROTEIN_KINASE_DOM"/>
    <property type="match status" value="1"/>
</dbReference>
<evidence type="ECO:0000313" key="3">
    <source>
        <dbReference type="EMBL" id="CEL58421.1"/>
    </source>
</evidence>
<organism evidence="3 4">
    <name type="scientific">Thanatephorus cucumeris (strain AG1-IB / isolate 7/3/14)</name>
    <name type="common">Lettuce bottom rot fungus</name>
    <name type="synonym">Rhizoctonia solani</name>
    <dbReference type="NCBI Taxonomy" id="1108050"/>
    <lineage>
        <taxon>Eukaryota</taxon>
        <taxon>Fungi</taxon>
        <taxon>Dikarya</taxon>
        <taxon>Basidiomycota</taxon>
        <taxon>Agaricomycotina</taxon>
        <taxon>Agaricomycetes</taxon>
        <taxon>Cantharellales</taxon>
        <taxon>Ceratobasidiaceae</taxon>
        <taxon>Rhizoctonia</taxon>
        <taxon>Rhizoctonia solani AG-1</taxon>
    </lineage>
</organism>
<keyword evidence="3" id="KW-0418">Kinase</keyword>
<dbReference type="SUPFAM" id="SSF56112">
    <property type="entry name" value="Protein kinase-like (PK-like)"/>
    <property type="match status" value="1"/>
</dbReference>
<keyword evidence="3" id="KW-0808">Transferase</keyword>
<dbReference type="InterPro" id="IPR008271">
    <property type="entry name" value="Ser/Thr_kinase_AS"/>
</dbReference>
<gene>
    <name evidence="3" type="ORF">RSOLAG1IB_08528</name>
</gene>
<proteinExistence type="predicted"/>
<keyword evidence="4" id="KW-1185">Reference proteome</keyword>
<evidence type="ECO:0000256" key="1">
    <source>
        <dbReference type="SAM" id="MobiDB-lite"/>
    </source>
</evidence>
<dbReference type="InterPro" id="IPR000719">
    <property type="entry name" value="Prot_kinase_dom"/>
</dbReference>
<dbReference type="PANTHER" id="PTHR44329">
    <property type="entry name" value="SERINE/THREONINE-PROTEIN KINASE TNNI3K-RELATED"/>
    <property type="match status" value="1"/>
</dbReference>
<dbReference type="EMBL" id="LN679129">
    <property type="protein sequence ID" value="CEL58421.1"/>
    <property type="molecule type" value="Genomic_DNA"/>
</dbReference>
<dbReference type="PROSITE" id="PS00108">
    <property type="entry name" value="PROTEIN_KINASE_ST"/>
    <property type="match status" value="1"/>
</dbReference>
<dbReference type="InterPro" id="IPR011009">
    <property type="entry name" value="Kinase-like_dom_sf"/>
</dbReference>
<reference evidence="3 4" key="1">
    <citation type="submission" date="2014-11" db="EMBL/GenBank/DDBJ databases">
        <authorList>
            <person name="Wibberg Daniel"/>
        </authorList>
    </citation>
    <scope>NUCLEOTIDE SEQUENCE [LARGE SCALE GENOMIC DNA]</scope>
    <source>
        <strain evidence="3">Rhizoctonia solani AG1-IB 7/3/14</strain>
    </source>
</reference>
<evidence type="ECO:0000313" key="4">
    <source>
        <dbReference type="Proteomes" id="UP000059188"/>
    </source>
</evidence>
<feature type="region of interest" description="Disordered" evidence="1">
    <location>
        <begin position="107"/>
        <end position="128"/>
    </location>
</feature>
<dbReference type="GO" id="GO:0005524">
    <property type="term" value="F:ATP binding"/>
    <property type="evidence" value="ECO:0007669"/>
    <property type="project" value="InterPro"/>
</dbReference>
<sequence length="431" mass="47213">MLDERNHVGLPSHIGCPLTNGLSKYHTYVQSDSKKRDQETLEDIFNDVRSLRLRPPSALSDSLDSDSDFDGESDGEAEFGYPPTTGYPGAQMASTNDTDVQLTPATTDTLDEIQVPTEPTPPTEATPPMAITAEMSLSEVLMHLKEHGCKDITSALDISKCSEYPVSNGGSGNIYRGFLHDGTKVGIKCLKLQLNSIGNTEKHIKHAAKELYTWSKCKHPNIVQLIGMAKFRDQIAMVSPWMENGTLSGSLSRHPRLNRYEVCVQIAEGVAHLHASKIIHGDIKGSNILVSDDLIPELADFGNSLVNETNPTLPFSDTTSPVTMSTRWAAPEIFEGPIRSSYEADVYALGMSILEVISGSLPYTGLNDIAVMHRTLASIHPERSEIHFPTGTAQGDQLWSLLTRCWDHKPDNRPTASGVRDEIKAIINGNH</sequence>
<dbReference type="AlphaFoldDB" id="A0A0B7FK93"/>
<feature type="domain" description="Protein kinase" evidence="2">
    <location>
        <begin position="160"/>
        <end position="431"/>
    </location>
</feature>
<feature type="compositionally biased region" description="Acidic residues" evidence="1">
    <location>
        <begin position="63"/>
        <end position="77"/>
    </location>
</feature>
<accession>A0A0B7FK93</accession>
<evidence type="ECO:0000259" key="2">
    <source>
        <dbReference type="PROSITE" id="PS50011"/>
    </source>
</evidence>
<dbReference type="InterPro" id="IPR051681">
    <property type="entry name" value="Ser/Thr_Kinases-Pseudokinases"/>
</dbReference>
<dbReference type="GO" id="GO:0004674">
    <property type="term" value="F:protein serine/threonine kinase activity"/>
    <property type="evidence" value="ECO:0007669"/>
    <property type="project" value="TreeGrafter"/>
</dbReference>
<dbReference type="STRING" id="1108050.A0A0B7FK93"/>
<dbReference type="Gene3D" id="1.10.510.10">
    <property type="entry name" value="Transferase(Phosphotransferase) domain 1"/>
    <property type="match status" value="1"/>
</dbReference>
<feature type="region of interest" description="Disordered" evidence="1">
    <location>
        <begin position="55"/>
        <end position="95"/>
    </location>
</feature>
<dbReference type="Pfam" id="PF00069">
    <property type="entry name" value="Pkinase"/>
    <property type="match status" value="1"/>
</dbReference>
<dbReference type="OrthoDB" id="346907at2759"/>